<gene>
    <name evidence="2" type="ORF">BJ212DRAFT_1267596</name>
</gene>
<accession>A0A9P7JFQ1</accession>
<name>A0A9P7JFQ1_9AGAM</name>
<dbReference type="OrthoDB" id="3223825at2759"/>
<feature type="compositionally biased region" description="Acidic residues" evidence="1">
    <location>
        <begin position="407"/>
        <end position="417"/>
    </location>
</feature>
<reference evidence="2" key="1">
    <citation type="journal article" date="2020" name="New Phytol.">
        <title>Comparative genomics reveals dynamic genome evolution in host specialist ectomycorrhizal fungi.</title>
        <authorList>
            <person name="Lofgren L.A."/>
            <person name="Nguyen N.H."/>
            <person name="Vilgalys R."/>
            <person name="Ruytinx J."/>
            <person name="Liao H.L."/>
            <person name="Branco S."/>
            <person name="Kuo A."/>
            <person name="LaButti K."/>
            <person name="Lipzen A."/>
            <person name="Andreopoulos W."/>
            <person name="Pangilinan J."/>
            <person name="Riley R."/>
            <person name="Hundley H."/>
            <person name="Na H."/>
            <person name="Barry K."/>
            <person name="Grigoriev I.V."/>
            <person name="Stajich J.E."/>
            <person name="Kennedy P.G."/>
        </authorList>
    </citation>
    <scope>NUCLEOTIDE SEQUENCE</scope>
    <source>
        <strain evidence="2">MN1</strain>
    </source>
</reference>
<dbReference type="AlphaFoldDB" id="A0A9P7JFQ1"/>
<organism evidence="2 3">
    <name type="scientific">Suillus subaureus</name>
    <dbReference type="NCBI Taxonomy" id="48587"/>
    <lineage>
        <taxon>Eukaryota</taxon>
        <taxon>Fungi</taxon>
        <taxon>Dikarya</taxon>
        <taxon>Basidiomycota</taxon>
        <taxon>Agaricomycotina</taxon>
        <taxon>Agaricomycetes</taxon>
        <taxon>Agaricomycetidae</taxon>
        <taxon>Boletales</taxon>
        <taxon>Suillineae</taxon>
        <taxon>Suillaceae</taxon>
        <taxon>Suillus</taxon>
    </lineage>
</organism>
<protein>
    <submittedName>
        <fullName evidence="2">Uncharacterized protein</fullName>
    </submittedName>
</protein>
<sequence length="417" mass="46912">MPSPIGNSRSEPLHNANSSTWAAHNPMHSVICVWTPPFQLSDAQKASRKIKHNQKVETTKCIHDTVAIYLDEQKMKIRSLSHALDVTPKYINDIIGSHTKYCMTCKVQLTNALIHAKAKEMNTDQPVGSQYTLVELRKMVANDPQMKKLTRDEKAGYIAALTEHCKQNVTNVQGNNMAAARDVLLTTERVVKELDDLCVRTGTYVTMFVVHGHINDTIQSSMHGTDNSNDFWEDIYDIPMADYLRQYEQWACTQNQSELLMFSHSFFAVTGKKNIAMNYNNYQTAVVETCAIQLIGWPGSIKFINPSNIGTIGDIHKLHDVLKDKTCYWTALTPTEVKAYMAELDVCCSAGNIVHQPHKRCSDAGGSHKRKALPTTRREKNRPSKKAKKMATGNGEAPKSVEFVVSSDEEEEEFEDM</sequence>
<feature type="region of interest" description="Disordered" evidence="1">
    <location>
        <begin position="359"/>
        <end position="417"/>
    </location>
</feature>
<evidence type="ECO:0000313" key="3">
    <source>
        <dbReference type="Proteomes" id="UP000807769"/>
    </source>
</evidence>
<comment type="caution">
    <text evidence="2">The sequence shown here is derived from an EMBL/GenBank/DDBJ whole genome shotgun (WGS) entry which is preliminary data.</text>
</comment>
<evidence type="ECO:0000256" key="1">
    <source>
        <dbReference type="SAM" id="MobiDB-lite"/>
    </source>
</evidence>
<keyword evidence="3" id="KW-1185">Reference proteome</keyword>
<proteinExistence type="predicted"/>
<evidence type="ECO:0000313" key="2">
    <source>
        <dbReference type="EMBL" id="KAG1819863.1"/>
    </source>
</evidence>
<dbReference type="Proteomes" id="UP000807769">
    <property type="component" value="Unassembled WGS sequence"/>
</dbReference>
<dbReference type="EMBL" id="JABBWG010000009">
    <property type="protein sequence ID" value="KAG1819863.1"/>
    <property type="molecule type" value="Genomic_DNA"/>
</dbReference>
<dbReference type="GeneID" id="64624689"/>
<dbReference type="RefSeq" id="XP_041195398.1">
    <property type="nucleotide sequence ID" value="XM_041330672.1"/>
</dbReference>